<evidence type="ECO:0000313" key="1">
    <source>
        <dbReference type="EnsemblMetazoa" id="PPA41599.1"/>
    </source>
</evidence>
<reference evidence="2" key="1">
    <citation type="journal article" date="2008" name="Nat. Genet.">
        <title>The Pristionchus pacificus genome provides a unique perspective on nematode lifestyle and parasitism.</title>
        <authorList>
            <person name="Dieterich C."/>
            <person name="Clifton S.W."/>
            <person name="Schuster L.N."/>
            <person name="Chinwalla A."/>
            <person name="Delehaunty K."/>
            <person name="Dinkelacker I."/>
            <person name="Fulton L."/>
            <person name="Fulton R."/>
            <person name="Godfrey J."/>
            <person name="Minx P."/>
            <person name="Mitreva M."/>
            <person name="Roeseler W."/>
            <person name="Tian H."/>
            <person name="Witte H."/>
            <person name="Yang S.P."/>
            <person name="Wilson R.K."/>
            <person name="Sommer R.J."/>
        </authorList>
    </citation>
    <scope>NUCLEOTIDE SEQUENCE [LARGE SCALE GENOMIC DNA]</scope>
    <source>
        <strain evidence="2">PS312</strain>
    </source>
</reference>
<sequence length="109" mass="12307">MSIDAWPLELQQAVLDYVDPPWTGLVIELTELSITANTLLELVERRHAFLKMDKACARPFLQCWSMVSNFLPDVGFTCHVSRENARLRASCWATSSWRTTTMTSADGGE</sequence>
<keyword evidence="2" id="KW-1185">Reference proteome</keyword>
<reference evidence="1" key="2">
    <citation type="submission" date="2022-06" db="UniProtKB">
        <authorList>
            <consortium name="EnsemblMetazoa"/>
        </authorList>
    </citation>
    <scope>IDENTIFICATION</scope>
    <source>
        <strain evidence="1">PS312</strain>
    </source>
</reference>
<dbReference type="Proteomes" id="UP000005239">
    <property type="component" value="Unassembled WGS sequence"/>
</dbReference>
<protein>
    <submittedName>
        <fullName evidence="1">Uncharacterized protein</fullName>
    </submittedName>
</protein>
<proteinExistence type="predicted"/>
<accession>A0A2A6CJI2</accession>
<evidence type="ECO:0000313" key="2">
    <source>
        <dbReference type="Proteomes" id="UP000005239"/>
    </source>
</evidence>
<gene>
    <name evidence="1" type="primary">WBGene00279968</name>
</gene>
<dbReference type="AlphaFoldDB" id="A0A2A6CJI2"/>
<organism evidence="1 2">
    <name type="scientific">Pristionchus pacificus</name>
    <name type="common">Parasitic nematode worm</name>
    <dbReference type="NCBI Taxonomy" id="54126"/>
    <lineage>
        <taxon>Eukaryota</taxon>
        <taxon>Metazoa</taxon>
        <taxon>Ecdysozoa</taxon>
        <taxon>Nematoda</taxon>
        <taxon>Chromadorea</taxon>
        <taxon>Rhabditida</taxon>
        <taxon>Rhabditina</taxon>
        <taxon>Diplogasteromorpha</taxon>
        <taxon>Diplogasteroidea</taxon>
        <taxon>Neodiplogasteridae</taxon>
        <taxon>Pristionchus</taxon>
    </lineage>
</organism>
<accession>A0A8R1YZA1</accession>
<name>A0A2A6CJI2_PRIPA</name>
<dbReference type="EnsemblMetazoa" id="PPA41599.1">
    <property type="protein sequence ID" value="PPA41599.1"/>
    <property type="gene ID" value="WBGene00279968"/>
</dbReference>